<evidence type="ECO:0000256" key="1">
    <source>
        <dbReference type="ARBA" id="ARBA00004123"/>
    </source>
</evidence>
<evidence type="ECO:0000256" key="2">
    <source>
        <dbReference type="ARBA" id="ARBA00023015"/>
    </source>
</evidence>
<keyword evidence="5" id="KW-0539">Nucleus</keyword>
<evidence type="ECO:0000256" key="4">
    <source>
        <dbReference type="ARBA" id="ARBA00023163"/>
    </source>
</evidence>
<dbReference type="InterPro" id="IPR036864">
    <property type="entry name" value="Zn2-C6_fun-type_DNA-bd_sf"/>
</dbReference>
<feature type="region of interest" description="Disordered" evidence="6">
    <location>
        <begin position="104"/>
        <end position="228"/>
    </location>
</feature>
<keyword evidence="9" id="KW-1185">Reference proteome</keyword>
<feature type="compositionally biased region" description="Pro residues" evidence="6">
    <location>
        <begin position="209"/>
        <end position="224"/>
    </location>
</feature>
<dbReference type="CDD" id="cd00067">
    <property type="entry name" value="GAL4"/>
    <property type="match status" value="1"/>
</dbReference>
<feature type="compositionally biased region" description="Low complexity" evidence="6">
    <location>
        <begin position="774"/>
        <end position="796"/>
    </location>
</feature>
<dbReference type="PANTHER" id="PTHR31845">
    <property type="entry name" value="FINGER DOMAIN PROTEIN, PUTATIVE-RELATED"/>
    <property type="match status" value="1"/>
</dbReference>
<feature type="compositionally biased region" description="Low complexity" evidence="6">
    <location>
        <begin position="107"/>
        <end position="127"/>
    </location>
</feature>
<comment type="subcellular location">
    <subcellularLocation>
        <location evidence="1">Nucleus</location>
    </subcellularLocation>
</comment>
<dbReference type="InterPro" id="IPR001138">
    <property type="entry name" value="Zn2Cys6_DnaBD"/>
</dbReference>
<proteinExistence type="predicted"/>
<dbReference type="EMBL" id="JAWCUI010000026">
    <property type="protein sequence ID" value="KAL1895607.1"/>
    <property type="molecule type" value="Genomic_DNA"/>
</dbReference>
<keyword evidence="3" id="KW-0238">DNA-binding</keyword>
<feature type="compositionally biased region" description="Low complexity" evidence="6">
    <location>
        <begin position="516"/>
        <end position="525"/>
    </location>
</feature>
<dbReference type="PANTHER" id="PTHR31845:SF10">
    <property type="entry name" value="ZN(II)2CYS6 TRANSCRIPTION FACTOR (EUROFUNG)"/>
    <property type="match status" value="1"/>
</dbReference>
<feature type="compositionally biased region" description="Low complexity" evidence="6">
    <location>
        <begin position="138"/>
        <end position="168"/>
    </location>
</feature>
<feature type="region of interest" description="Disordered" evidence="6">
    <location>
        <begin position="505"/>
        <end position="525"/>
    </location>
</feature>
<accession>A0ABR3Z5S8</accession>
<dbReference type="Gene3D" id="4.10.240.10">
    <property type="entry name" value="Zn(2)-C6 fungal-type DNA-binding domain"/>
    <property type="match status" value="1"/>
</dbReference>
<dbReference type="PROSITE" id="PS50048">
    <property type="entry name" value="ZN2_CY6_FUNGAL_2"/>
    <property type="match status" value="1"/>
</dbReference>
<dbReference type="InterPro" id="IPR051089">
    <property type="entry name" value="prtT"/>
</dbReference>
<evidence type="ECO:0000313" key="9">
    <source>
        <dbReference type="Proteomes" id="UP001583186"/>
    </source>
</evidence>
<feature type="region of interest" description="Disordered" evidence="6">
    <location>
        <begin position="732"/>
        <end position="754"/>
    </location>
</feature>
<keyword evidence="2" id="KW-0805">Transcription regulation</keyword>
<feature type="region of interest" description="Disordered" evidence="6">
    <location>
        <begin position="1"/>
        <end position="33"/>
    </location>
</feature>
<evidence type="ECO:0000256" key="3">
    <source>
        <dbReference type="ARBA" id="ARBA00023125"/>
    </source>
</evidence>
<name>A0ABR3Z5S8_9PEZI</name>
<dbReference type="CDD" id="cd12148">
    <property type="entry name" value="fungal_TF_MHR"/>
    <property type="match status" value="1"/>
</dbReference>
<feature type="region of interest" description="Disordered" evidence="6">
    <location>
        <begin position="774"/>
        <end position="800"/>
    </location>
</feature>
<feature type="compositionally biased region" description="Polar residues" evidence="6">
    <location>
        <begin position="1"/>
        <end position="26"/>
    </location>
</feature>
<dbReference type="SUPFAM" id="SSF57701">
    <property type="entry name" value="Zn2/Cys6 DNA-binding domain"/>
    <property type="match status" value="1"/>
</dbReference>
<evidence type="ECO:0000256" key="6">
    <source>
        <dbReference type="SAM" id="MobiDB-lite"/>
    </source>
</evidence>
<protein>
    <recommendedName>
        <fullName evidence="7">Zn(2)-C6 fungal-type domain-containing protein</fullName>
    </recommendedName>
</protein>
<evidence type="ECO:0000256" key="5">
    <source>
        <dbReference type="ARBA" id="ARBA00023242"/>
    </source>
</evidence>
<gene>
    <name evidence="8" type="ORF">Sste5346_005076</name>
</gene>
<keyword evidence="4" id="KW-0804">Transcription</keyword>
<feature type="domain" description="Zn(2)-C6 fungal-type" evidence="7">
    <location>
        <begin position="36"/>
        <end position="70"/>
    </location>
</feature>
<reference evidence="8 9" key="1">
    <citation type="journal article" date="2024" name="IMA Fungus">
        <title>IMA Genome - F19 : A genome assembly and annotation guide to empower mycologists, including annotated draft genome sequences of Ceratocystis pirilliformis, Diaporthe australafricana, Fusarium ophioides, Paecilomyces lecythidis, and Sporothrix stenoceras.</title>
        <authorList>
            <person name="Aylward J."/>
            <person name="Wilson A.M."/>
            <person name="Visagie C.M."/>
            <person name="Spraker J."/>
            <person name="Barnes I."/>
            <person name="Buitendag C."/>
            <person name="Ceriani C."/>
            <person name="Del Mar Angel L."/>
            <person name="du Plessis D."/>
            <person name="Fuchs T."/>
            <person name="Gasser K."/>
            <person name="Kramer D."/>
            <person name="Li W."/>
            <person name="Munsamy K."/>
            <person name="Piso A."/>
            <person name="Price J.L."/>
            <person name="Sonnekus B."/>
            <person name="Thomas C."/>
            <person name="van der Nest A."/>
            <person name="van Dijk A."/>
            <person name="van Heerden A."/>
            <person name="van Vuuren N."/>
            <person name="Yilmaz N."/>
            <person name="Duong T.A."/>
            <person name="van der Merwe N.A."/>
            <person name="Wingfield M.J."/>
            <person name="Wingfield B.D."/>
        </authorList>
    </citation>
    <scope>NUCLEOTIDE SEQUENCE [LARGE SCALE GENOMIC DNA]</scope>
    <source>
        <strain evidence="8 9">CMW 5346</strain>
    </source>
</reference>
<evidence type="ECO:0000259" key="7">
    <source>
        <dbReference type="PROSITE" id="PS50048"/>
    </source>
</evidence>
<feature type="compositionally biased region" description="Polar residues" evidence="6">
    <location>
        <begin position="742"/>
        <end position="751"/>
    </location>
</feature>
<dbReference type="Proteomes" id="UP001583186">
    <property type="component" value="Unassembled WGS sequence"/>
</dbReference>
<organism evidence="8 9">
    <name type="scientific">Sporothrix stenoceras</name>
    <dbReference type="NCBI Taxonomy" id="5173"/>
    <lineage>
        <taxon>Eukaryota</taxon>
        <taxon>Fungi</taxon>
        <taxon>Dikarya</taxon>
        <taxon>Ascomycota</taxon>
        <taxon>Pezizomycotina</taxon>
        <taxon>Sordariomycetes</taxon>
        <taxon>Sordariomycetidae</taxon>
        <taxon>Ophiostomatales</taxon>
        <taxon>Ophiostomataceae</taxon>
        <taxon>Sporothrix</taxon>
    </lineage>
</organism>
<evidence type="ECO:0000313" key="8">
    <source>
        <dbReference type="EMBL" id="KAL1895607.1"/>
    </source>
</evidence>
<comment type="caution">
    <text evidence="8">The sequence shown here is derived from an EMBL/GenBank/DDBJ whole genome shotgun (WGS) entry which is preliminary data.</text>
</comment>
<feature type="compositionally biased region" description="Low complexity" evidence="6">
    <location>
        <begin position="177"/>
        <end position="193"/>
    </location>
</feature>
<sequence>MDTDNYDTSGSSPPRPANTATTSSHLTEAPRFRPRACARCSNSKLKCNWVSEPGEGPCERCARMKAECHLPTLKPRGPRRGNPTRVGQLEQKLDGIMSLLTASKQVQQPAPSTQTTASTTTSTTTATYVDTPPEAQDSPASASTRGASTAAPSPDSSSHSHASQAHSHLQLPHRHAGSGAATPITTATSSPGSYLPPPPQQQQQQPLPSLVPQPPPPTYPPPENQLPSFDSLLRIHPLAHIEVLPGLKVTFTDADLALNEYRKTYSPHFPFVPLPNDLVAFDFFQTQPFLLKVILQVVLPQSPQMQRDGKRWFREQIALHVVTNEEKSVPLLQAILLYVAWSDLGFYIDPKVTPLLQLATGLVSDLGLHRPIHHEMSLTLNAFIADAATALRGFGYDRPPHTLAGIRAMLGCYYVCALSGSFFRRTPAFPFTAYMEQCCHRLMSANEFESDALAVALARMQRVAARIYAVLPNPEVDAPPASAFAPVYMAMATIRKELDQLVHGSSVEHGGPSNASSGGDSDTSGGLHPSVRANCFLWTHYHAILVRLYEPAIFLRLRTASSSAIDLGDSGLRTEALWNCLQATRDFFDAYTAVPPDILGILPLLGTVHLSFGIVTLTRLLSLDAPEWHIGQARRSFNFVALALRLEQQFQAADELEATTSSSAGASTSSTTTFTSPFPRKRRYAYFDTRTILATHRDKMRWIRIWYTTKMPPDPHQVPPPVQTMAGRASMAPTQMGAPQARPSQQQTQAPHTMPWSAESAVAVASAPVPAAVSQPPYPFPTGTTPAQQPQTPQTTNLMDVDTDNPPTPGDRLIISPGGMNVPLEEFDSTFWKAIFDLDSAWEPMAQ</sequence>
<dbReference type="PROSITE" id="PS00463">
    <property type="entry name" value="ZN2_CY6_FUNGAL_1"/>
    <property type="match status" value="1"/>
</dbReference>